<protein>
    <submittedName>
        <fullName evidence="3">Uncharacterized protein</fullName>
    </submittedName>
</protein>
<keyword evidence="2" id="KW-0812">Transmembrane</keyword>
<reference evidence="3" key="2">
    <citation type="submission" date="2020-09" db="EMBL/GenBank/DDBJ databases">
        <authorList>
            <person name="Sun Q."/>
            <person name="Zhou Y."/>
        </authorList>
    </citation>
    <scope>NUCLEOTIDE SEQUENCE</scope>
    <source>
        <strain evidence="3">CGMCC 1.15725</strain>
    </source>
</reference>
<evidence type="ECO:0000256" key="1">
    <source>
        <dbReference type="SAM" id="MobiDB-lite"/>
    </source>
</evidence>
<feature type="region of interest" description="Disordered" evidence="1">
    <location>
        <begin position="1"/>
        <end position="41"/>
    </location>
</feature>
<evidence type="ECO:0000313" key="3">
    <source>
        <dbReference type="EMBL" id="GGF33405.1"/>
    </source>
</evidence>
<keyword evidence="4" id="KW-1185">Reference proteome</keyword>
<evidence type="ECO:0000313" key="4">
    <source>
        <dbReference type="Proteomes" id="UP000646365"/>
    </source>
</evidence>
<proteinExistence type="predicted"/>
<name>A0A8J3E5L3_9PROT</name>
<dbReference type="AlphaFoldDB" id="A0A8J3E5L3"/>
<keyword evidence="2" id="KW-1133">Transmembrane helix</keyword>
<keyword evidence="2" id="KW-0472">Membrane</keyword>
<accession>A0A8J3E5L3</accession>
<dbReference type="Proteomes" id="UP000646365">
    <property type="component" value="Unassembled WGS sequence"/>
</dbReference>
<dbReference type="EMBL" id="BMJQ01000012">
    <property type="protein sequence ID" value="GGF33405.1"/>
    <property type="molecule type" value="Genomic_DNA"/>
</dbReference>
<comment type="caution">
    <text evidence="3">The sequence shown here is derived from an EMBL/GenBank/DDBJ whole genome shotgun (WGS) entry which is preliminary data.</text>
</comment>
<feature type="transmembrane region" description="Helical" evidence="2">
    <location>
        <begin position="60"/>
        <end position="80"/>
    </location>
</feature>
<sequence length="81" mass="8572">MTVQPPETLRNKPPGCAKSSRHSAGLHLGHPNAHPTPQPLAQGSLPVMRAYLAAFRPRDIATAMPLVLGLLSLGLALYAIN</sequence>
<evidence type="ECO:0000256" key="2">
    <source>
        <dbReference type="SAM" id="Phobius"/>
    </source>
</evidence>
<organism evidence="3 4">
    <name type="scientific">Aliidongia dinghuensis</name>
    <dbReference type="NCBI Taxonomy" id="1867774"/>
    <lineage>
        <taxon>Bacteria</taxon>
        <taxon>Pseudomonadati</taxon>
        <taxon>Pseudomonadota</taxon>
        <taxon>Alphaproteobacteria</taxon>
        <taxon>Rhodospirillales</taxon>
        <taxon>Dongiaceae</taxon>
        <taxon>Aliidongia</taxon>
    </lineage>
</organism>
<reference evidence="3" key="1">
    <citation type="journal article" date="2014" name="Int. J. Syst. Evol. Microbiol.">
        <title>Complete genome sequence of Corynebacterium casei LMG S-19264T (=DSM 44701T), isolated from a smear-ripened cheese.</title>
        <authorList>
            <consortium name="US DOE Joint Genome Institute (JGI-PGF)"/>
            <person name="Walter F."/>
            <person name="Albersmeier A."/>
            <person name="Kalinowski J."/>
            <person name="Ruckert C."/>
        </authorList>
    </citation>
    <scope>NUCLEOTIDE SEQUENCE</scope>
    <source>
        <strain evidence="3">CGMCC 1.15725</strain>
    </source>
</reference>
<gene>
    <name evidence="3" type="ORF">GCM10011611_44540</name>
</gene>